<accession>A0A934VE85</accession>
<protein>
    <submittedName>
        <fullName evidence="2">Uncharacterized protein</fullName>
    </submittedName>
</protein>
<dbReference type="RefSeq" id="WP_200353311.1">
    <property type="nucleotide sequence ID" value="NZ_BAABHZ010000002.1"/>
</dbReference>
<dbReference type="Proteomes" id="UP000600139">
    <property type="component" value="Unassembled WGS sequence"/>
</dbReference>
<gene>
    <name evidence="2" type="ORF">JIN84_22285</name>
</gene>
<evidence type="ECO:0000256" key="1">
    <source>
        <dbReference type="SAM" id="SignalP"/>
    </source>
</evidence>
<keyword evidence="1" id="KW-0732">Signal</keyword>
<evidence type="ECO:0000313" key="3">
    <source>
        <dbReference type="Proteomes" id="UP000600139"/>
    </source>
</evidence>
<evidence type="ECO:0000313" key="2">
    <source>
        <dbReference type="EMBL" id="MBK1818364.1"/>
    </source>
</evidence>
<comment type="caution">
    <text evidence="2">The sequence shown here is derived from an EMBL/GenBank/DDBJ whole genome shotgun (WGS) entry which is preliminary data.</text>
</comment>
<reference evidence="2" key="1">
    <citation type="submission" date="2021-01" db="EMBL/GenBank/DDBJ databases">
        <title>Modified the classification status of verrucomicrobia.</title>
        <authorList>
            <person name="Feng X."/>
        </authorList>
    </citation>
    <scope>NUCLEOTIDE SEQUENCE</scope>
    <source>
        <strain evidence="2">JCM 18052</strain>
    </source>
</reference>
<organism evidence="2 3">
    <name type="scientific">Luteolibacter yonseiensis</name>
    <dbReference type="NCBI Taxonomy" id="1144680"/>
    <lineage>
        <taxon>Bacteria</taxon>
        <taxon>Pseudomonadati</taxon>
        <taxon>Verrucomicrobiota</taxon>
        <taxon>Verrucomicrobiia</taxon>
        <taxon>Verrucomicrobiales</taxon>
        <taxon>Verrucomicrobiaceae</taxon>
        <taxon>Luteolibacter</taxon>
    </lineage>
</organism>
<feature type="chain" id="PRO_5037991584" evidence="1">
    <location>
        <begin position="22"/>
        <end position="128"/>
    </location>
</feature>
<name>A0A934VE85_9BACT</name>
<dbReference type="AlphaFoldDB" id="A0A934VE85"/>
<dbReference type="EMBL" id="JAENIK010000013">
    <property type="protein sequence ID" value="MBK1818364.1"/>
    <property type="molecule type" value="Genomic_DNA"/>
</dbReference>
<feature type="signal peptide" evidence="1">
    <location>
        <begin position="1"/>
        <end position="21"/>
    </location>
</feature>
<proteinExistence type="predicted"/>
<keyword evidence="3" id="KW-1185">Reference proteome</keyword>
<sequence length="128" mass="14605">MRKFLLSMVGVFAMSSLTGMAAEPTKELLPKDAVRLISMKSNVQDNTIQISFIVEGSERSGDGFEVKHVRRVAAILPVRDGASQARKMVFYNLFWNESLGWFMWESRQERTGEAVYIWSELKGEIVNR</sequence>